<protein>
    <submittedName>
        <fullName evidence="2">Uncharacterized protein</fullName>
    </submittedName>
</protein>
<dbReference type="Proteomes" id="UP000799324">
    <property type="component" value="Unassembled WGS sequence"/>
</dbReference>
<name>A0A6A6TEU9_9PLEO</name>
<evidence type="ECO:0000313" key="3">
    <source>
        <dbReference type="Proteomes" id="UP000799324"/>
    </source>
</evidence>
<reference evidence="2" key="1">
    <citation type="journal article" date="2020" name="Stud. Mycol.">
        <title>101 Dothideomycetes genomes: a test case for predicting lifestyles and emergence of pathogens.</title>
        <authorList>
            <person name="Haridas S."/>
            <person name="Albert R."/>
            <person name="Binder M."/>
            <person name="Bloem J."/>
            <person name="Labutti K."/>
            <person name="Salamov A."/>
            <person name="Andreopoulos B."/>
            <person name="Baker S."/>
            <person name="Barry K."/>
            <person name="Bills G."/>
            <person name="Bluhm B."/>
            <person name="Cannon C."/>
            <person name="Castanera R."/>
            <person name="Culley D."/>
            <person name="Daum C."/>
            <person name="Ezra D."/>
            <person name="Gonzalez J."/>
            <person name="Henrissat B."/>
            <person name="Kuo A."/>
            <person name="Liang C."/>
            <person name="Lipzen A."/>
            <person name="Lutzoni F."/>
            <person name="Magnuson J."/>
            <person name="Mondo S."/>
            <person name="Nolan M."/>
            <person name="Ohm R."/>
            <person name="Pangilinan J."/>
            <person name="Park H.-J."/>
            <person name="Ramirez L."/>
            <person name="Alfaro M."/>
            <person name="Sun H."/>
            <person name="Tritt A."/>
            <person name="Yoshinaga Y."/>
            <person name="Zwiers L.-H."/>
            <person name="Turgeon B."/>
            <person name="Goodwin S."/>
            <person name="Spatafora J."/>
            <person name="Crous P."/>
            <person name="Grigoriev I."/>
        </authorList>
    </citation>
    <scope>NUCLEOTIDE SEQUENCE</scope>
    <source>
        <strain evidence="2">CBS 122681</strain>
    </source>
</reference>
<feature type="region of interest" description="Disordered" evidence="1">
    <location>
        <begin position="168"/>
        <end position="189"/>
    </location>
</feature>
<sequence>MVLKGVICKSTPGMLIRPTLHLGVGRPKYKHFETFAFFVMTPTRYSRPTTPPDSHSADDAVNPSFKGCTSSGHKTRTPAQMLTNNEERRNDGGKQHYLIDHHSLFVQPFASFIKHTNLSKCLTKCDTAASARQGLSVTGRVRVQNVGIHFAASAELNMLTPRKIRKSLESPHDSHGQWRSGQTDNDTLVQSGEGDLGAFDKYFVLILDDAGRL</sequence>
<dbReference type="EMBL" id="MU004314">
    <property type="protein sequence ID" value="KAF2658509.1"/>
    <property type="molecule type" value="Genomic_DNA"/>
</dbReference>
<accession>A0A6A6TEU9</accession>
<organism evidence="2 3">
    <name type="scientific">Lophiostoma macrostomum CBS 122681</name>
    <dbReference type="NCBI Taxonomy" id="1314788"/>
    <lineage>
        <taxon>Eukaryota</taxon>
        <taxon>Fungi</taxon>
        <taxon>Dikarya</taxon>
        <taxon>Ascomycota</taxon>
        <taxon>Pezizomycotina</taxon>
        <taxon>Dothideomycetes</taxon>
        <taxon>Pleosporomycetidae</taxon>
        <taxon>Pleosporales</taxon>
        <taxon>Lophiostomataceae</taxon>
        <taxon>Lophiostoma</taxon>
    </lineage>
</organism>
<keyword evidence="3" id="KW-1185">Reference proteome</keyword>
<evidence type="ECO:0000256" key="1">
    <source>
        <dbReference type="SAM" id="MobiDB-lite"/>
    </source>
</evidence>
<proteinExistence type="predicted"/>
<feature type="region of interest" description="Disordered" evidence="1">
    <location>
        <begin position="46"/>
        <end position="77"/>
    </location>
</feature>
<feature type="compositionally biased region" description="Polar residues" evidence="1">
    <location>
        <begin position="67"/>
        <end position="77"/>
    </location>
</feature>
<evidence type="ECO:0000313" key="2">
    <source>
        <dbReference type="EMBL" id="KAF2658509.1"/>
    </source>
</evidence>
<gene>
    <name evidence="2" type="ORF">K491DRAFT_738284</name>
</gene>
<feature type="compositionally biased region" description="Polar residues" evidence="1">
    <location>
        <begin position="177"/>
        <end position="189"/>
    </location>
</feature>
<dbReference type="AlphaFoldDB" id="A0A6A6TEU9"/>